<dbReference type="InterPro" id="IPR008181">
    <property type="entry name" value="dUTPase"/>
</dbReference>
<dbReference type="Pfam" id="PF00692">
    <property type="entry name" value="dUTPase"/>
    <property type="match status" value="1"/>
</dbReference>
<dbReference type="PANTHER" id="PTHR11241:SF0">
    <property type="entry name" value="DEOXYURIDINE 5'-TRIPHOSPHATE NUCLEOTIDOHYDROLASE"/>
    <property type="match status" value="1"/>
</dbReference>
<dbReference type="NCBIfam" id="NF001862">
    <property type="entry name" value="PRK00601.1"/>
    <property type="match status" value="1"/>
</dbReference>
<dbReference type="RefSeq" id="WP_050004524.1">
    <property type="nucleotide sequence ID" value="NZ_JAFHCK010000047.1"/>
</dbReference>
<evidence type="ECO:0000313" key="8">
    <source>
        <dbReference type="Proteomes" id="UP000032483"/>
    </source>
</evidence>
<dbReference type="GO" id="GO:0006226">
    <property type="term" value="P:dUMP biosynthetic process"/>
    <property type="evidence" value="ECO:0007669"/>
    <property type="project" value="InterPro"/>
</dbReference>
<name>A0A0D8J3X3_9FIRM</name>
<keyword evidence="3 7" id="KW-0378">Hydrolase</keyword>
<dbReference type="SUPFAM" id="SSF51283">
    <property type="entry name" value="dUTPase-like"/>
    <property type="match status" value="1"/>
</dbReference>
<evidence type="ECO:0000256" key="5">
    <source>
        <dbReference type="ARBA" id="ARBA00047686"/>
    </source>
</evidence>
<dbReference type="EC" id="3.6.1.23" evidence="2"/>
<dbReference type="InterPro" id="IPR036157">
    <property type="entry name" value="dUTPase-like_sf"/>
</dbReference>
<accession>A0A0D8J3X3</accession>
<feature type="domain" description="dUTPase-like" evidence="6">
    <location>
        <begin position="14"/>
        <end position="143"/>
    </location>
</feature>
<comment type="caution">
    <text evidence="7">The sequence shown here is derived from an EMBL/GenBank/DDBJ whole genome shotgun (WGS) entry which is preliminary data.</text>
</comment>
<reference evidence="7" key="1">
    <citation type="submission" date="2015-02" db="EMBL/GenBank/DDBJ databases">
        <title>A novel member of the family Ruminococcaceae isolated from human feces.</title>
        <authorList>
            <person name="Shkoporov A.N."/>
            <person name="Chaplin A.V."/>
            <person name="Motuzova O.V."/>
            <person name="Kafarskaia L.I."/>
            <person name="Khokhlova E.V."/>
            <person name="Efimov B.A."/>
        </authorList>
    </citation>
    <scope>NUCLEOTIDE SEQUENCE [LARGE SCALE GENOMIC DNA]</scope>
    <source>
        <strain evidence="7">585-1</strain>
    </source>
</reference>
<sequence length="144" mass="15523">MKYAFYCKKLRPDAKIPTKGSDGANAYDLYAVTDAMIKPGETVKVGTGIAIKPPPYHAGFIFARSGLAAKQGLRPANCVGICDNDYTGEYLVPVYNDSGETRYIIKGDRIAQLAFIKTLDGEFVEVDELGKTERGADGFGSTGK</sequence>
<evidence type="ECO:0000259" key="6">
    <source>
        <dbReference type="Pfam" id="PF00692"/>
    </source>
</evidence>
<dbReference type="GO" id="GO:0004170">
    <property type="term" value="F:dUTP diphosphatase activity"/>
    <property type="evidence" value="ECO:0007669"/>
    <property type="project" value="UniProtKB-EC"/>
</dbReference>
<comment type="catalytic activity">
    <reaction evidence="5">
        <text>dUTP + H2O = dUMP + diphosphate + H(+)</text>
        <dbReference type="Rhea" id="RHEA:10248"/>
        <dbReference type="ChEBI" id="CHEBI:15377"/>
        <dbReference type="ChEBI" id="CHEBI:15378"/>
        <dbReference type="ChEBI" id="CHEBI:33019"/>
        <dbReference type="ChEBI" id="CHEBI:61555"/>
        <dbReference type="ChEBI" id="CHEBI:246422"/>
        <dbReference type="EC" id="3.6.1.23"/>
    </reaction>
</comment>
<dbReference type="Proteomes" id="UP000032483">
    <property type="component" value="Unassembled WGS sequence"/>
</dbReference>
<proteinExistence type="inferred from homology"/>
<protein>
    <recommendedName>
        <fullName evidence="2">dUTP diphosphatase</fullName>
        <ecNumber evidence="2">3.6.1.23</ecNumber>
    </recommendedName>
</protein>
<gene>
    <name evidence="7" type="ORF">TQ39_03130</name>
</gene>
<dbReference type="Gene3D" id="2.70.40.10">
    <property type="match status" value="1"/>
</dbReference>
<dbReference type="NCBIfam" id="TIGR00576">
    <property type="entry name" value="dut"/>
    <property type="match status" value="1"/>
</dbReference>
<dbReference type="GO" id="GO:0000287">
    <property type="term" value="F:magnesium ion binding"/>
    <property type="evidence" value="ECO:0007669"/>
    <property type="project" value="InterPro"/>
</dbReference>
<dbReference type="InterPro" id="IPR033704">
    <property type="entry name" value="dUTPase_trimeric"/>
</dbReference>
<comment type="similarity">
    <text evidence="1">Belongs to the dUTPase family.</text>
</comment>
<dbReference type="AlphaFoldDB" id="A0A0D8J3X3"/>
<keyword evidence="4" id="KW-0546">Nucleotide metabolism</keyword>
<evidence type="ECO:0000313" key="7">
    <source>
        <dbReference type="EMBL" id="KJF41206.1"/>
    </source>
</evidence>
<keyword evidence="8" id="KW-1185">Reference proteome</keyword>
<dbReference type="GO" id="GO:0046081">
    <property type="term" value="P:dUTP catabolic process"/>
    <property type="evidence" value="ECO:0007669"/>
    <property type="project" value="InterPro"/>
</dbReference>
<dbReference type="PATRIC" id="fig|1550024.3.peg.702"/>
<evidence type="ECO:0000256" key="2">
    <source>
        <dbReference type="ARBA" id="ARBA00012379"/>
    </source>
</evidence>
<dbReference type="PANTHER" id="PTHR11241">
    <property type="entry name" value="DEOXYURIDINE 5'-TRIPHOSPHATE NUCLEOTIDOHYDROLASE"/>
    <property type="match status" value="1"/>
</dbReference>
<dbReference type="InterPro" id="IPR029054">
    <property type="entry name" value="dUTPase-like"/>
</dbReference>
<evidence type="ECO:0000256" key="4">
    <source>
        <dbReference type="ARBA" id="ARBA00023080"/>
    </source>
</evidence>
<evidence type="ECO:0000256" key="1">
    <source>
        <dbReference type="ARBA" id="ARBA00006581"/>
    </source>
</evidence>
<organism evidence="7 8">
    <name type="scientific">Ruthenibacterium lactatiformans</name>
    <dbReference type="NCBI Taxonomy" id="1550024"/>
    <lineage>
        <taxon>Bacteria</taxon>
        <taxon>Bacillati</taxon>
        <taxon>Bacillota</taxon>
        <taxon>Clostridia</taxon>
        <taxon>Eubacteriales</taxon>
        <taxon>Oscillospiraceae</taxon>
        <taxon>Ruthenibacterium</taxon>
    </lineage>
</organism>
<dbReference type="CDD" id="cd07557">
    <property type="entry name" value="trimeric_dUTPase"/>
    <property type="match status" value="1"/>
</dbReference>
<dbReference type="GeneID" id="42855630"/>
<dbReference type="EMBL" id="JXXK01000002">
    <property type="protein sequence ID" value="KJF41206.1"/>
    <property type="molecule type" value="Genomic_DNA"/>
</dbReference>
<evidence type="ECO:0000256" key="3">
    <source>
        <dbReference type="ARBA" id="ARBA00022801"/>
    </source>
</evidence>